<dbReference type="RefSeq" id="WP_204602717.1">
    <property type="nucleotide sequence ID" value="NZ_JBHSED010000013.1"/>
</dbReference>
<dbReference type="EMBL" id="JBHSED010000013">
    <property type="protein sequence ID" value="MFC4303570.1"/>
    <property type="molecule type" value="Genomic_DNA"/>
</dbReference>
<comment type="caution">
    <text evidence="2">The sequence shown here is derived from an EMBL/GenBank/DDBJ whole genome shotgun (WGS) entry which is preliminary data.</text>
</comment>
<keyword evidence="1" id="KW-1133">Transmembrane helix</keyword>
<evidence type="ECO:0000313" key="3">
    <source>
        <dbReference type="Proteomes" id="UP001595755"/>
    </source>
</evidence>
<evidence type="ECO:0000256" key="1">
    <source>
        <dbReference type="SAM" id="Phobius"/>
    </source>
</evidence>
<keyword evidence="1" id="KW-0472">Membrane</keyword>
<feature type="transmembrane region" description="Helical" evidence="1">
    <location>
        <begin position="142"/>
        <end position="162"/>
    </location>
</feature>
<dbReference type="Pfam" id="PF22564">
    <property type="entry name" value="HAAS"/>
    <property type="match status" value="1"/>
</dbReference>
<organism evidence="2 3">
    <name type="scientific">Cohnella boryungensis</name>
    <dbReference type="NCBI Taxonomy" id="768479"/>
    <lineage>
        <taxon>Bacteria</taxon>
        <taxon>Bacillati</taxon>
        <taxon>Bacillota</taxon>
        <taxon>Bacilli</taxon>
        <taxon>Bacillales</taxon>
        <taxon>Paenibacillaceae</taxon>
        <taxon>Cohnella</taxon>
    </lineage>
</organism>
<gene>
    <name evidence="2" type="ORF">ACFO1S_08895</name>
</gene>
<accession>A0ABV8S958</accession>
<protein>
    <submittedName>
        <fullName evidence="2">HAAS domain-containing protein</fullName>
    </submittedName>
</protein>
<keyword evidence="1" id="KW-0812">Transmembrane</keyword>
<feature type="transmembrane region" description="Helical" evidence="1">
    <location>
        <begin position="97"/>
        <end position="122"/>
    </location>
</feature>
<keyword evidence="3" id="KW-1185">Reference proteome</keyword>
<reference evidence="3" key="1">
    <citation type="journal article" date="2019" name="Int. J. Syst. Evol. Microbiol.">
        <title>The Global Catalogue of Microorganisms (GCM) 10K type strain sequencing project: providing services to taxonomists for standard genome sequencing and annotation.</title>
        <authorList>
            <consortium name="The Broad Institute Genomics Platform"/>
            <consortium name="The Broad Institute Genome Sequencing Center for Infectious Disease"/>
            <person name="Wu L."/>
            <person name="Ma J."/>
        </authorList>
    </citation>
    <scope>NUCLEOTIDE SEQUENCE [LARGE SCALE GENOMIC DNA]</scope>
    <source>
        <strain evidence="3">CGMCC 4.1641</strain>
    </source>
</reference>
<evidence type="ECO:0000313" key="2">
    <source>
        <dbReference type="EMBL" id="MFC4303570.1"/>
    </source>
</evidence>
<dbReference type="Proteomes" id="UP001595755">
    <property type="component" value="Unassembled WGS sequence"/>
</dbReference>
<sequence>MNKQYFMETLRYSLSAMPEKERNDLLQDYEAHFTYGRECGRTEEEVVHMLGNPVLVAQEAMGRWFPTPAPAYPAQPPSSKSIPRTIGMMLALFFKSLFAIPVFAALWAFLVAAIGVATVGVLAPGALALEHFLYDGYATYKVYLAIGYVGVGMLMFAVSLHYGKWLMRVSRSYIGWNGKKERGRIRA</sequence>
<name>A0ABV8S958_9BACL</name>
<proteinExistence type="predicted"/>